<evidence type="ECO:0008006" key="3">
    <source>
        <dbReference type="Google" id="ProtNLM"/>
    </source>
</evidence>
<comment type="caution">
    <text evidence="1">The sequence shown here is derived from an EMBL/GenBank/DDBJ whole genome shotgun (WGS) entry which is preliminary data.</text>
</comment>
<dbReference type="EMBL" id="JPOX01000002">
    <property type="protein sequence ID" value="KFX52667.1"/>
    <property type="molecule type" value="Genomic_DNA"/>
</dbReference>
<dbReference type="GO" id="GO:0043248">
    <property type="term" value="P:proteasome assembly"/>
    <property type="evidence" value="ECO:0007669"/>
    <property type="project" value="InterPro"/>
</dbReference>
<organism evidence="1">
    <name type="scientific">Talaromyces marneffei PM1</name>
    <dbReference type="NCBI Taxonomy" id="1077442"/>
    <lineage>
        <taxon>Eukaryota</taxon>
        <taxon>Fungi</taxon>
        <taxon>Dikarya</taxon>
        <taxon>Ascomycota</taxon>
        <taxon>Pezizomycotina</taxon>
        <taxon>Eurotiomycetes</taxon>
        <taxon>Eurotiomycetidae</taxon>
        <taxon>Eurotiales</taxon>
        <taxon>Trichocomaceae</taxon>
        <taxon>Talaromyces</taxon>
        <taxon>Talaromyces sect. Talaromyces</taxon>
    </lineage>
</organism>
<dbReference type="EMBL" id="JPOX01000063">
    <property type="protein sequence ID" value="KFX41333.1"/>
    <property type="molecule type" value="Genomic_DNA"/>
</dbReference>
<dbReference type="HOGENOM" id="CLU_108992_0_0_1"/>
<reference evidence="1" key="2">
    <citation type="journal article" date="2014" name="PLoS Genet.">
        <title>Signature gene expression reveals novel clues to the molecular mechanisms of dimorphic transition in Penicillium marneffei.</title>
        <authorList>
            <person name="Yang E."/>
            <person name="Wang G."/>
            <person name="Cai J."/>
            <person name="Woo P.C."/>
            <person name="Lau S.K."/>
            <person name="Yuen K.-Y."/>
            <person name="Chow W.-N."/>
            <person name="Lin X."/>
        </authorList>
    </citation>
    <scope>NUCLEOTIDE SEQUENCE</scope>
    <source>
        <strain evidence="1">PM1</strain>
    </source>
</reference>
<dbReference type="eggNOG" id="ENOG502SAIH">
    <property type="taxonomic scope" value="Eukaryota"/>
</dbReference>
<dbReference type="InterPro" id="IPR032157">
    <property type="entry name" value="PAC4"/>
</dbReference>
<gene>
    <name evidence="2" type="ORF">GQ26_0021010</name>
    <name evidence="1" type="ORF">GQ26_0630200</name>
</gene>
<proteinExistence type="predicted"/>
<evidence type="ECO:0000313" key="2">
    <source>
        <dbReference type="EMBL" id="KFX52667.1"/>
    </source>
</evidence>
<accession>A0A093X7Y1</accession>
<evidence type="ECO:0000313" key="1">
    <source>
        <dbReference type="EMBL" id="KFX41333.1"/>
    </source>
</evidence>
<dbReference type="Pfam" id="PF16093">
    <property type="entry name" value="PAC4"/>
    <property type="match status" value="1"/>
</dbReference>
<dbReference type="AlphaFoldDB" id="A0A093X7Y1"/>
<name>A0A093X7Y1_TALMA</name>
<sequence>MATALSNQPPPLSEPADPSLQAIELSFPLPKTPHTTVHIHLTPMKTSTMVFLSTTTPGDSGSTMKPMGSFVYAMPDRTNPKSTISTILCNSPGSIEYATRTAKVLARRTKLPVYVGCNMDPVSTGTTVEEEMEGFKKIVDAIMERWEASR</sequence>
<protein>
    <recommendedName>
        <fullName evidence="3">Proteasome assembly chaperone 4</fullName>
    </recommendedName>
</protein>
<reference evidence="2" key="1">
    <citation type="journal article" date="2014" name="PLoS Genet.">
        <title>Signature Gene Expression Reveals Novel Clues to the Molecular Mechanisms of Dimorphic Transition in Penicillium marneffei.</title>
        <authorList>
            <person name="Yang E."/>
            <person name="Wang G."/>
            <person name="Cai J."/>
            <person name="Woo P.C."/>
            <person name="Lau S.K."/>
            <person name="Yuen K.-Y."/>
            <person name="Chow W.-N."/>
            <person name="Lin X."/>
        </authorList>
    </citation>
    <scope>NUCLEOTIDE SEQUENCE [LARGE SCALE GENOMIC DNA]</scope>
    <source>
        <strain evidence="2">PM1</strain>
    </source>
</reference>
<dbReference type="Gene3D" id="3.30.230.100">
    <property type="match status" value="1"/>
</dbReference>